<dbReference type="EMBL" id="LN857014">
    <property type="protein sequence ID" value="CDQ00672.1"/>
    <property type="molecule type" value="Genomic_DNA"/>
</dbReference>
<reference evidence="1" key="1">
    <citation type="journal article" date="2007" name="Science">
        <title>Draft genome of the filarial nematode parasite Brugia malayi.</title>
        <authorList>
            <person name="Ghedin E."/>
            <person name="Wang S."/>
            <person name="Spiro D."/>
            <person name="Caler E."/>
            <person name="Zhao Q."/>
            <person name="Crabtree J."/>
            <person name="Allen J.E."/>
            <person name="Delcher A.L."/>
            <person name="Guiliano D.B."/>
            <person name="Miranda-Saavedra D."/>
            <person name="Angiuoli S.V."/>
            <person name="Creasy T."/>
            <person name="Amedeo P."/>
            <person name="Haas B."/>
            <person name="El-Sayed N.M."/>
            <person name="Wortman J.R."/>
            <person name="Feldblyum T."/>
            <person name="Tallon L."/>
            <person name="Schatz M."/>
            <person name="Shumway M."/>
            <person name="Koo H."/>
            <person name="Salzberg S.L."/>
            <person name="Schobel S."/>
            <person name="Pertea M."/>
            <person name="Pop M."/>
            <person name="White O."/>
            <person name="Barton G.J."/>
            <person name="Carlow C.K."/>
            <person name="Crawford M.J."/>
            <person name="Daub J."/>
            <person name="Dimmic M.W."/>
            <person name="Estes C.F."/>
            <person name="Foster J.M."/>
            <person name="Ganatra M."/>
            <person name="Gregory W.F."/>
            <person name="Johnson N.M."/>
            <person name="Jin J."/>
            <person name="Komuniecki R."/>
            <person name="Korf I."/>
            <person name="Kumar S."/>
            <person name="Laney S."/>
            <person name="Li B.W."/>
            <person name="Li W."/>
            <person name="Lindblom T.H."/>
            <person name="Lustigman S."/>
            <person name="Ma D."/>
            <person name="Maina C.V."/>
            <person name="Martin D.M."/>
            <person name="McCarter J.P."/>
            <person name="McReynolds L."/>
            <person name="Mitreva M."/>
            <person name="Nutman T.B."/>
            <person name="Parkinson J."/>
            <person name="Peregrin-Alvarez J.M."/>
            <person name="Poole C."/>
            <person name="Ren Q."/>
            <person name="Saunders L."/>
            <person name="Sluder A.E."/>
            <person name="Smith K."/>
            <person name="Stanke M."/>
            <person name="Unnasch T.R."/>
            <person name="Ware J."/>
            <person name="Wei A.D."/>
            <person name="Weil G."/>
            <person name="Williams D.J."/>
            <person name="Zhang Y."/>
            <person name="Williams S.A."/>
            <person name="Fraser-Liggett C."/>
            <person name="Slatko B."/>
            <person name="Blaxter M.L."/>
            <person name="Scott A.L."/>
        </authorList>
    </citation>
    <scope>NUCLEOTIDE SEQUENCE</scope>
    <source>
        <strain evidence="1">FR3</strain>
    </source>
</reference>
<reference evidence="1" key="2">
    <citation type="submission" date="2012-12" db="EMBL/GenBank/DDBJ databases">
        <authorList>
            <consortium name="WormBase Consortium"/>
            <person name="Ghedin E."/>
            <person name="Paulini M."/>
        </authorList>
    </citation>
    <scope>NUCLEOTIDE SEQUENCE</scope>
    <source>
        <strain evidence="1">FR3</strain>
    </source>
</reference>
<organism evidence="1">
    <name type="scientific">Brugia malayi</name>
    <name type="common">Filarial nematode worm</name>
    <dbReference type="NCBI Taxonomy" id="6279"/>
    <lineage>
        <taxon>Eukaryota</taxon>
        <taxon>Metazoa</taxon>
        <taxon>Ecdysozoa</taxon>
        <taxon>Nematoda</taxon>
        <taxon>Chromadorea</taxon>
        <taxon>Rhabditida</taxon>
        <taxon>Spirurina</taxon>
        <taxon>Spiruromorpha</taxon>
        <taxon>Filarioidea</taxon>
        <taxon>Onchocercidae</taxon>
        <taxon>Brugia</taxon>
    </lineage>
</organism>
<evidence type="ECO:0000313" key="1">
    <source>
        <dbReference type="EMBL" id="CDQ00672.1"/>
    </source>
</evidence>
<dbReference type="AlphaFoldDB" id="A0A1I9G501"/>
<proteinExistence type="predicted"/>
<protein>
    <submittedName>
        <fullName evidence="1">Bm10962</fullName>
    </submittedName>
</protein>
<name>A0A1I9G501_BRUMA</name>
<gene>
    <name evidence="1" type="primary">Bm10962</name>
    <name evidence="1" type="ORF">BM_Bm10962</name>
</gene>
<sequence length="118" mass="13033">MTVGLGNVERAYESVWIGISITRIDVRLASPLLCNVQANIGQAHRATNEKGALIEGEGMKEMTCIDVEDRQRDNVRWTMTNVIGVEGRGRKRWVGGGNLPYEELSTRATPLCRSSSLT</sequence>
<accession>A0A1I9G501</accession>